<protein>
    <submittedName>
        <fullName evidence="1">Uncharacterized protein</fullName>
    </submittedName>
</protein>
<sequence>MNDLRLADFSLDNPVQILRLQWKCVELHPNGAPRAYRSARAYHYIISLGATRWIIVTRYGRYEIPEDGRIRLFHNAAAAAGWIEDHKEAFDPLAI</sequence>
<dbReference type="EMBL" id="CP136863">
    <property type="protein sequence ID" value="WOJ91710.1"/>
    <property type="molecule type" value="Genomic_DNA"/>
</dbReference>
<reference evidence="1 2" key="1">
    <citation type="submission" date="2023-10" db="EMBL/GenBank/DDBJ databases">
        <title>Novel methanotroph of the genus Methylocapsa from a subarctic wetland.</title>
        <authorList>
            <person name="Belova S.E."/>
            <person name="Oshkin I.Y."/>
            <person name="Miroshnikov K."/>
            <person name="Dedysh S.N."/>
        </authorList>
    </citation>
    <scope>NUCLEOTIDE SEQUENCE [LARGE SCALE GENOMIC DNA]</scope>
    <source>
        <strain evidence="1 2">RX1</strain>
        <plasmid evidence="1 2">pRX1</plasmid>
    </source>
</reference>
<name>A0ABZ0HZE0_9HYPH</name>
<geneLocation type="plasmid" evidence="1 2">
    <name>pRX1</name>
</geneLocation>
<evidence type="ECO:0000313" key="2">
    <source>
        <dbReference type="Proteomes" id="UP001626536"/>
    </source>
</evidence>
<accession>A0ABZ0HZE0</accession>
<keyword evidence="2" id="KW-1185">Reference proteome</keyword>
<gene>
    <name evidence="1" type="ORF">RZS28_19905</name>
</gene>
<dbReference type="RefSeq" id="WP_318655138.1">
    <property type="nucleotide sequence ID" value="NZ_CP136863.1"/>
</dbReference>
<dbReference type="Proteomes" id="UP001626536">
    <property type="component" value="Plasmid pRX1"/>
</dbReference>
<organism evidence="1 2">
    <name type="scientific">Methylocapsa polymorpha</name>
    <dbReference type="NCBI Taxonomy" id="3080828"/>
    <lineage>
        <taxon>Bacteria</taxon>
        <taxon>Pseudomonadati</taxon>
        <taxon>Pseudomonadota</taxon>
        <taxon>Alphaproteobacteria</taxon>
        <taxon>Hyphomicrobiales</taxon>
        <taxon>Beijerinckiaceae</taxon>
        <taxon>Methylocapsa</taxon>
    </lineage>
</organism>
<evidence type="ECO:0000313" key="1">
    <source>
        <dbReference type="EMBL" id="WOJ91710.1"/>
    </source>
</evidence>
<keyword evidence="1" id="KW-0614">Plasmid</keyword>
<proteinExistence type="predicted"/>